<dbReference type="GO" id="GO:0005634">
    <property type="term" value="C:nucleus"/>
    <property type="evidence" value="ECO:0007669"/>
    <property type="project" value="UniProtKB-SubCell"/>
</dbReference>
<feature type="region of interest" description="Disordered" evidence="4">
    <location>
        <begin position="1"/>
        <end position="24"/>
    </location>
</feature>
<dbReference type="Pfam" id="PF00385">
    <property type="entry name" value="Chromo"/>
    <property type="match status" value="1"/>
</dbReference>
<dbReference type="FunFam" id="2.40.50.40:FF:000031">
    <property type="entry name" value="Heterochromatin protein 1"/>
    <property type="match status" value="1"/>
</dbReference>
<keyword evidence="6" id="KW-1185">Reference proteome</keyword>
<comment type="subcellular location">
    <subcellularLocation>
        <location evidence="1">Nucleus</location>
    </subcellularLocation>
</comment>
<dbReference type="InParanoid" id="A0A6P9AI10"/>
<dbReference type="PANTHER" id="PTHR22812">
    <property type="entry name" value="CHROMOBOX PROTEIN"/>
    <property type="match status" value="1"/>
</dbReference>
<feature type="region of interest" description="Disordered" evidence="4">
    <location>
        <begin position="74"/>
        <end position="147"/>
    </location>
</feature>
<dbReference type="Gene3D" id="2.40.50.40">
    <property type="match status" value="2"/>
</dbReference>
<dbReference type="InterPro" id="IPR000953">
    <property type="entry name" value="Chromo/chromo_shadow_dom"/>
</dbReference>
<organism evidence="7">
    <name type="scientific">Thrips palmi</name>
    <name type="common">Melon thrips</name>
    <dbReference type="NCBI Taxonomy" id="161013"/>
    <lineage>
        <taxon>Eukaryota</taxon>
        <taxon>Metazoa</taxon>
        <taxon>Ecdysozoa</taxon>
        <taxon>Arthropoda</taxon>
        <taxon>Hexapoda</taxon>
        <taxon>Insecta</taxon>
        <taxon>Pterygota</taxon>
        <taxon>Neoptera</taxon>
        <taxon>Paraneoptera</taxon>
        <taxon>Thysanoptera</taxon>
        <taxon>Terebrantia</taxon>
        <taxon>Thripoidea</taxon>
        <taxon>Thripidae</taxon>
        <taxon>Thrips</taxon>
    </lineage>
</organism>
<dbReference type="InterPro" id="IPR008251">
    <property type="entry name" value="Chromo_shadow_dom"/>
</dbReference>
<dbReference type="InterPro" id="IPR023780">
    <property type="entry name" value="Chromo_domain"/>
</dbReference>
<dbReference type="PROSITE" id="PS00598">
    <property type="entry name" value="CHROMO_1"/>
    <property type="match status" value="1"/>
</dbReference>
<dbReference type="InterPro" id="IPR051219">
    <property type="entry name" value="Heterochromatin_chromo-domain"/>
</dbReference>
<evidence type="ECO:0000256" key="4">
    <source>
        <dbReference type="SAM" id="MobiDB-lite"/>
    </source>
</evidence>
<feature type="domain" description="Chromo" evidence="5">
    <location>
        <begin position="24"/>
        <end position="83"/>
    </location>
</feature>
<dbReference type="AlphaFoldDB" id="A0A6P9AI10"/>
<feature type="domain" description="Chromo" evidence="5">
    <location>
        <begin position="185"/>
        <end position="243"/>
    </location>
</feature>
<reference evidence="7" key="1">
    <citation type="submission" date="2025-08" db="UniProtKB">
        <authorList>
            <consortium name="RefSeq"/>
        </authorList>
    </citation>
    <scope>IDENTIFICATION</scope>
    <source>
        <tissue evidence="7">Total insect</tissue>
    </source>
</reference>
<dbReference type="KEGG" id="tpal:117654501"/>
<keyword evidence="3" id="KW-0539">Nucleus</keyword>
<dbReference type="Pfam" id="PF01393">
    <property type="entry name" value="Chromo_shadow"/>
    <property type="match status" value="1"/>
</dbReference>
<dbReference type="SMART" id="SM00298">
    <property type="entry name" value="CHROMO"/>
    <property type="match status" value="2"/>
</dbReference>
<evidence type="ECO:0000256" key="1">
    <source>
        <dbReference type="ARBA" id="ARBA00004123"/>
    </source>
</evidence>
<name>A0A6P9AI10_THRPL</name>
<gene>
    <name evidence="7" type="primary">LOC117654501</name>
</gene>
<evidence type="ECO:0000256" key="2">
    <source>
        <dbReference type="ARBA" id="ARBA00022737"/>
    </source>
</evidence>
<evidence type="ECO:0000256" key="3">
    <source>
        <dbReference type="ARBA" id="ARBA00023242"/>
    </source>
</evidence>
<dbReference type="RefSeq" id="XP_034257060.1">
    <property type="nucleotide sequence ID" value="XM_034401169.1"/>
</dbReference>
<keyword evidence="2" id="KW-0677">Repeat</keyword>
<feature type="compositionally biased region" description="Basic and acidic residues" evidence="4">
    <location>
        <begin position="93"/>
        <end position="110"/>
    </location>
</feature>
<dbReference type="GO" id="GO:0000792">
    <property type="term" value="C:heterochromatin"/>
    <property type="evidence" value="ECO:0007669"/>
    <property type="project" value="UniProtKB-ARBA"/>
</dbReference>
<dbReference type="Proteomes" id="UP000515158">
    <property type="component" value="Unplaced"/>
</dbReference>
<dbReference type="SMART" id="SM00300">
    <property type="entry name" value="ChSh"/>
    <property type="match status" value="1"/>
</dbReference>
<evidence type="ECO:0000313" key="7">
    <source>
        <dbReference type="RefSeq" id="XP_034257060.1"/>
    </source>
</evidence>
<accession>A0A6P9AI10</accession>
<sequence>MSDSEKDLSPSDTELGTGGEEEDLEVEEILDCKKDATGQVLYLLKWKGFTEEHNSWEPEANLGCPELLEAFKAKRAKKEAPTRGPGPKKVVRRSKDSNTRRDSKEDDHKHPAQPTDAGDTSNMTPPAKRKKSNKMEKPEPMDEEENKLISKVTSDVKAKSAAKQNTKVVSKGVDDSGPKGFDRGLEAEKILGATDCLGDLVFLMKWKGSNHADLVNAKQANIECPQVVIKFYEERLTWHSTQELKDIMSQGVNLKL</sequence>
<evidence type="ECO:0000313" key="6">
    <source>
        <dbReference type="Proteomes" id="UP000515158"/>
    </source>
</evidence>
<proteinExistence type="predicted"/>
<dbReference type="OrthoDB" id="433924at2759"/>
<dbReference type="InterPro" id="IPR023779">
    <property type="entry name" value="Chromodomain_CS"/>
</dbReference>
<evidence type="ECO:0000259" key="5">
    <source>
        <dbReference type="PROSITE" id="PS50013"/>
    </source>
</evidence>
<dbReference type="GeneID" id="117654501"/>
<dbReference type="CDD" id="cd00034">
    <property type="entry name" value="CSD"/>
    <property type="match status" value="1"/>
</dbReference>
<protein>
    <submittedName>
        <fullName evidence="7">Chromobox protein homolog 5-like</fullName>
    </submittedName>
</protein>
<dbReference type="PROSITE" id="PS50013">
    <property type="entry name" value="CHROMO_2"/>
    <property type="match status" value="2"/>
</dbReference>
<dbReference type="SUPFAM" id="SSF54160">
    <property type="entry name" value="Chromo domain-like"/>
    <property type="match status" value="2"/>
</dbReference>
<dbReference type="InterPro" id="IPR016197">
    <property type="entry name" value="Chromo-like_dom_sf"/>
</dbReference>